<dbReference type="Pfam" id="PF08702">
    <property type="entry name" value="Fib_alpha"/>
    <property type="match status" value="1"/>
</dbReference>
<feature type="coiled-coil region" evidence="9">
    <location>
        <begin position="62"/>
        <end position="93"/>
    </location>
</feature>
<protein>
    <submittedName>
        <fullName evidence="11">Fibrinogen alpha chain</fullName>
    </submittedName>
</protein>
<dbReference type="AlphaFoldDB" id="A0AAV1PTS4"/>
<dbReference type="SUPFAM" id="SSF58010">
    <property type="entry name" value="Fibrinogen coiled-coil and central regions"/>
    <property type="match status" value="1"/>
</dbReference>
<evidence type="ECO:0000256" key="8">
    <source>
        <dbReference type="ARBA" id="ARBA00025974"/>
    </source>
</evidence>
<evidence type="ECO:0000313" key="11">
    <source>
        <dbReference type="EMBL" id="CAK6974715.1"/>
    </source>
</evidence>
<dbReference type="GO" id="GO:0034116">
    <property type="term" value="P:positive regulation of heterotypic cell-cell adhesion"/>
    <property type="evidence" value="ECO:0007669"/>
    <property type="project" value="TreeGrafter"/>
</dbReference>
<evidence type="ECO:0000256" key="6">
    <source>
        <dbReference type="ARBA" id="ARBA00023084"/>
    </source>
</evidence>
<keyword evidence="3" id="KW-0356">Hemostasis</keyword>
<evidence type="ECO:0000256" key="9">
    <source>
        <dbReference type="SAM" id="Coils"/>
    </source>
</evidence>
<keyword evidence="2" id="KW-0964">Secreted</keyword>
<dbReference type="GO" id="GO:0072377">
    <property type="term" value="P:blood coagulation, common pathway"/>
    <property type="evidence" value="ECO:0007669"/>
    <property type="project" value="TreeGrafter"/>
</dbReference>
<accession>A0AAV1PTS4</accession>
<dbReference type="GO" id="GO:0005577">
    <property type="term" value="C:fibrinogen complex"/>
    <property type="evidence" value="ECO:0007669"/>
    <property type="project" value="InterPro"/>
</dbReference>
<dbReference type="Gene3D" id="1.20.5.50">
    <property type="match status" value="1"/>
</dbReference>
<keyword evidence="6" id="KW-0094">Blood coagulation</keyword>
<dbReference type="EMBL" id="CAWUFR010000270">
    <property type="protein sequence ID" value="CAK6974715.1"/>
    <property type="molecule type" value="Genomic_DNA"/>
</dbReference>
<dbReference type="GO" id="GO:0070527">
    <property type="term" value="P:platelet aggregation"/>
    <property type="evidence" value="ECO:0007669"/>
    <property type="project" value="TreeGrafter"/>
</dbReference>
<evidence type="ECO:0000256" key="1">
    <source>
        <dbReference type="ARBA" id="ARBA00004613"/>
    </source>
</evidence>
<dbReference type="GO" id="GO:0042730">
    <property type="term" value="P:fibrinolysis"/>
    <property type="evidence" value="ECO:0007669"/>
    <property type="project" value="TreeGrafter"/>
</dbReference>
<organism evidence="11 12">
    <name type="scientific">Scomber scombrus</name>
    <name type="common">Atlantic mackerel</name>
    <name type="synonym">Scomber vernalis</name>
    <dbReference type="NCBI Taxonomy" id="13677"/>
    <lineage>
        <taxon>Eukaryota</taxon>
        <taxon>Metazoa</taxon>
        <taxon>Chordata</taxon>
        <taxon>Craniata</taxon>
        <taxon>Vertebrata</taxon>
        <taxon>Euteleostomi</taxon>
        <taxon>Actinopterygii</taxon>
        <taxon>Neopterygii</taxon>
        <taxon>Teleostei</taxon>
        <taxon>Neoteleostei</taxon>
        <taxon>Acanthomorphata</taxon>
        <taxon>Pelagiaria</taxon>
        <taxon>Scombriformes</taxon>
        <taxon>Scombridae</taxon>
        <taxon>Scomber</taxon>
    </lineage>
</organism>
<comment type="caution">
    <text evidence="11">The sequence shown here is derived from an EMBL/GenBank/DDBJ whole genome shotgun (WGS) entry which is preliminary data.</text>
</comment>
<dbReference type="PANTHER" id="PTHR47221">
    <property type="entry name" value="FIBRINOGEN ALPHA CHAIN"/>
    <property type="match status" value="1"/>
</dbReference>
<dbReference type="PANTHER" id="PTHR47221:SF6">
    <property type="entry name" value="FIBRINOGEN ALPHA CHAIN"/>
    <property type="match status" value="1"/>
</dbReference>
<dbReference type="GO" id="GO:0005201">
    <property type="term" value="F:extracellular matrix structural constituent"/>
    <property type="evidence" value="ECO:0007669"/>
    <property type="project" value="TreeGrafter"/>
</dbReference>
<evidence type="ECO:0000256" key="7">
    <source>
        <dbReference type="ARBA" id="ARBA00023157"/>
    </source>
</evidence>
<dbReference type="GO" id="GO:0051258">
    <property type="term" value="P:protein polymerization"/>
    <property type="evidence" value="ECO:0007669"/>
    <property type="project" value="InterPro"/>
</dbReference>
<gene>
    <name evidence="11" type="ORF">FSCOSCO3_A036419</name>
</gene>
<feature type="domain" description="Fibrinogen alpha/beta/gamma chain coiled coil" evidence="10">
    <location>
        <begin position="2"/>
        <end position="113"/>
    </location>
</feature>
<keyword evidence="5 9" id="KW-0175">Coiled coil</keyword>
<reference evidence="11 12" key="1">
    <citation type="submission" date="2024-01" db="EMBL/GenBank/DDBJ databases">
        <authorList>
            <person name="Alioto T."/>
            <person name="Alioto T."/>
            <person name="Gomez Garrido J."/>
        </authorList>
    </citation>
    <scope>NUCLEOTIDE SEQUENCE [LARGE SCALE GENOMIC DNA]</scope>
</reference>
<comment type="subunit">
    <text evidence="8">Heterohexamer; disulfide linked. Contains 2 sets of 3 non-identical chains (alpha, beta and gamma). The 2 heterotrimers are in head to head conformation with the N-termini in a small central domain.</text>
</comment>
<evidence type="ECO:0000256" key="3">
    <source>
        <dbReference type="ARBA" id="ARBA00022696"/>
    </source>
</evidence>
<dbReference type="Proteomes" id="UP001314229">
    <property type="component" value="Unassembled WGS sequence"/>
</dbReference>
<sequence length="209" mass="24196">MESEVEKKMRNICKAAKTYEDASEKSMTTMTHIYNSNRKVLVNEYMSELKFVDYAEGLARNLTLLRKRSARLSQQLKELSSNAQEQVEELYRTEVDIDMKLRACHGSCRSAVLYSVDHSSYQTIQTHRDQVDKTMNQRRKSAKPPVNIPHVKLQHVDIDIAPSTKYKSIPMVRKELLTQFEDIEQNQVVLDDLLQESTDIEGLDLSELE</sequence>
<comment type="subcellular location">
    <subcellularLocation>
        <location evidence="1">Secreted</location>
    </subcellularLocation>
</comment>
<dbReference type="InterPro" id="IPR037579">
    <property type="entry name" value="FIB_ANG-like"/>
</dbReference>
<dbReference type="GO" id="GO:0005102">
    <property type="term" value="F:signaling receptor binding"/>
    <property type="evidence" value="ECO:0007669"/>
    <property type="project" value="InterPro"/>
</dbReference>
<evidence type="ECO:0000256" key="5">
    <source>
        <dbReference type="ARBA" id="ARBA00023054"/>
    </source>
</evidence>
<proteinExistence type="predicted"/>
<keyword evidence="12" id="KW-1185">Reference proteome</keyword>
<dbReference type="GO" id="GO:0030674">
    <property type="term" value="F:protein-macromolecule adaptor activity"/>
    <property type="evidence" value="ECO:0007669"/>
    <property type="project" value="TreeGrafter"/>
</dbReference>
<name>A0AAV1PTS4_SCOSC</name>
<evidence type="ECO:0000256" key="4">
    <source>
        <dbReference type="ARBA" id="ARBA00022729"/>
    </source>
</evidence>
<evidence type="ECO:0000313" key="12">
    <source>
        <dbReference type="Proteomes" id="UP001314229"/>
    </source>
</evidence>
<evidence type="ECO:0000259" key="10">
    <source>
        <dbReference type="Pfam" id="PF08702"/>
    </source>
</evidence>
<evidence type="ECO:0000256" key="2">
    <source>
        <dbReference type="ARBA" id="ARBA00022525"/>
    </source>
</evidence>
<keyword evidence="4" id="KW-0732">Signal</keyword>
<keyword evidence="7" id="KW-1015">Disulfide bond</keyword>
<dbReference type="InterPro" id="IPR012290">
    <property type="entry name" value="Fibrinogen_a/b/g_coil_dom"/>
</dbReference>